<dbReference type="EMBL" id="CDMZ01002693">
    <property type="protein sequence ID" value="CEM43462.1"/>
    <property type="molecule type" value="Genomic_DNA"/>
</dbReference>
<accession>A0A0G4HH49</accession>
<proteinExistence type="predicted"/>
<sequence length="227" mass="24942">MWNEQTEVDKEPLRVFFSQQTGVKQKWLSEAGVSVLVSSDGHAAPFHTECRFEADLQSFAFTYEVLSEVPLLDVARIPVPTLNVLHGQRAALLSSRGPSSLVKPKQVFIKDPFQQCDSSAQMTAAAAVVLSRADPQENEPSESGESSSDVSLSAEDINRELGQRRGTLKSLLSSRLRDKAFTARKKVTKLLPLKKASTLDLKKLAKVTLNVNDIFQVCLDPFSSAPL</sequence>
<organism evidence="2">
    <name type="scientific">Chromera velia CCMP2878</name>
    <dbReference type="NCBI Taxonomy" id="1169474"/>
    <lineage>
        <taxon>Eukaryota</taxon>
        <taxon>Sar</taxon>
        <taxon>Alveolata</taxon>
        <taxon>Colpodellida</taxon>
        <taxon>Chromeraceae</taxon>
        <taxon>Chromera</taxon>
    </lineage>
</organism>
<evidence type="ECO:0000313" key="2">
    <source>
        <dbReference type="EMBL" id="CEM43462.1"/>
    </source>
</evidence>
<dbReference type="AlphaFoldDB" id="A0A0G4HH49"/>
<feature type="compositionally biased region" description="Low complexity" evidence="1">
    <location>
        <begin position="143"/>
        <end position="152"/>
    </location>
</feature>
<name>A0A0G4HH49_9ALVE</name>
<dbReference type="VEuPathDB" id="CryptoDB:Cvel_6838"/>
<feature type="region of interest" description="Disordered" evidence="1">
    <location>
        <begin position="132"/>
        <end position="152"/>
    </location>
</feature>
<reference evidence="2" key="1">
    <citation type="submission" date="2014-11" db="EMBL/GenBank/DDBJ databases">
        <authorList>
            <person name="Otto D Thomas"/>
            <person name="Naeem Raeece"/>
        </authorList>
    </citation>
    <scope>NUCLEOTIDE SEQUENCE</scope>
</reference>
<gene>
    <name evidence="2" type="ORF">Cvel_6838</name>
</gene>
<protein>
    <submittedName>
        <fullName evidence="2">Uncharacterized protein</fullName>
    </submittedName>
</protein>
<evidence type="ECO:0000256" key="1">
    <source>
        <dbReference type="SAM" id="MobiDB-lite"/>
    </source>
</evidence>